<name>A0A1X7TLI3_AMPQE</name>
<sequence>YGKLVFACHGFGNNERNVLIY</sequence>
<reference evidence="1" key="1">
    <citation type="submission" date="2017-05" db="UniProtKB">
        <authorList>
            <consortium name="EnsemblMetazoa"/>
        </authorList>
    </citation>
    <scope>IDENTIFICATION</scope>
</reference>
<proteinExistence type="predicted"/>
<accession>A0A1X7TLI3</accession>
<organism evidence="1">
    <name type="scientific">Amphimedon queenslandica</name>
    <name type="common">Sponge</name>
    <dbReference type="NCBI Taxonomy" id="400682"/>
    <lineage>
        <taxon>Eukaryota</taxon>
        <taxon>Metazoa</taxon>
        <taxon>Porifera</taxon>
        <taxon>Demospongiae</taxon>
        <taxon>Heteroscleromorpha</taxon>
        <taxon>Haplosclerida</taxon>
        <taxon>Niphatidae</taxon>
        <taxon>Amphimedon</taxon>
    </lineage>
</organism>
<dbReference type="EnsemblMetazoa" id="Aqu2.1.15626_001">
    <property type="protein sequence ID" value="Aqu2.1.15626_001"/>
    <property type="gene ID" value="Aqu2.1.15626"/>
</dbReference>
<dbReference type="InParanoid" id="A0A1X7TLI3"/>
<evidence type="ECO:0000313" key="1">
    <source>
        <dbReference type="EnsemblMetazoa" id="Aqu2.1.15626_001"/>
    </source>
</evidence>
<protein>
    <submittedName>
        <fullName evidence="1">Uncharacterized protein</fullName>
    </submittedName>
</protein>
<dbReference type="AlphaFoldDB" id="A0A1X7TLI3"/>